<evidence type="ECO:0000313" key="2">
    <source>
        <dbReference type="Proteomes" id="UP000702952"/>
    </source>
</evidence>
<protein>
    <submittedName>
        <fullName evidence="1">Uncharacterized protein</fullName>
    </submittedName>
</protein>
<accession>A0AA44FAJ1</accession>
<evidence type="ECO:0000313" key="1">
    <source>
        <dbReference type="EMBL" id="NTC31635.1"/>
    </source>
</evidence>
<dbReference type="EMBL" id="JAAMAY010000039">
    <property type="protein sequence ID" value="NTC31635.1"/>
    <property type="molecule type" value="Genomic_DNA"/>
</dbReference>
<comment type="caution">
    <text evidence="1">The sequence shown here is derived from an EMBL/GenBank/DDBJ whole genome shotgun (WGS) entry which is preliminary data.</text>
</comment>
<dbReference type="Proteomes" id="UP000702952">
    <property type="component" value="Unassembled WGS sequence"/>
</dbReference>
<sequence length="87" mass="9274">MSNRAALTVAEIISKAGGPRAIADASRLSSESFSKDAVYKWVKGGIPDRHWPIIISLTGLEVSEIYEANIAVRYGSGISGRIPEAAE</sequence>
<dbReference type="InterPro" id="IPR059216">
    <property type="entry name" value="LeuA_carph_isopro_dom"/>
</dbReference>
<reference evidence="1" key="1">
    <citation type="journal article" date="2020" name="Science">
        <title>Unexpected conservation and global transmission of agrobacterial virulence plasmids.</title>
        <authorList>
            <person name="Weisberg A.J."/>
            <person name="Davis E.W. 2nd"/>
            <person name="Tabima J."/>
            <person name="Belcher M.S."/>
            <person name="Miller M."/>
            <person name="Kuo C.H."/>
            <person name="Loper J.E."/>
            <person name="Grunwald N.J."/>
            <person name="Putnam M.L."/>
            <person name="Chang J.H."/>
        </authorList>
    </citation>
    <scope>NUCLEOTIDE SEQUENCE</scope>
    <source>
        <strain evidence="1">17-1853-1a</strain>
    </source>
</reference>
<dbReference type="AlphaFoldDB" id="A0AA44FAJ1"/>
<gene>
    <name evidence="1" type="ORF">G6M46_26230</name>
</gene>
<dbReference type="NCBIfam" id="NF046037">
    <property type="entry name" value="carphisopro"/>
    <property type="match status" value="1"/>
</dbReference>
<proteinExistence type="predicted"/>
<organism evidence="1 2">
    <name type="scientific">Agrobacterium tumefaciens</name>
    <dbReference type="NCBI Taxonomy" id="358"/>
    <lineage>
        <taxon>Bacteria</taxon>
        <taxon>Pseudomonadati</taxon>
        <taxon>Pseudomonadota</taxon>
        <taxon>Alphaproteobacteria</taxon>
        <taxon>Hyphomicrobiales</taxon>
        <taxon>Rhizobiaceae</taxon>
        <taxon>Rhizobium/Agrobacterium group</taxon>
        <taxon>Agrobacterium</taxon>
        <taxon>Agrobacterium tumefaciens complex</taxon>
    </lineage>
</organism>
<name>A0AA44FAJ1_AGRTU</name>